<accession>A0A7U5TQ97</accession>
<evidence type="ECO:0000313" key="3">
    <source>
        <dbReference type="Proteomes" id="UP000239554"/>
    </source>
</evidence>
<name>A0A7U5TQ97_ECOLX</name>
<feature type="transmembrane region" description="Helical" evidence="1">
    <location>
        <begin position="12"/>
        <end position="36"/>
    </location>
</feature>
<organism evidence="2 3">
    <name type="scientific">Escherichia coli</name>
    <dbReference type="NCBI Taxonomy" id="562"/>
    <lineage>
        <taxon>Bacteria</taxon>
        <taxon>Pseudomonadati</taxon>
        <taxon>Pseudomonadota</taxon>
        <taxon>Gammaproteobacteria</taxon>
        <taxon>Enterobacterales</taxon>
        <taxon>Enterobacteriaceae</taxon>
        <taxon>Escherichia</taxon>
    </lineage>
</organism>
<protein>
    <submittedName>
        <fullName evidence="2">Uncharacterized protein</fullName>
    </submittedName>
</protein>
<keyword evidence="1" id="KW-1133">Transmembrane helix</keyword>
<dbReference type="Proteomes" id="UP000239554">
    <property type="component" value="Plasmid pECO-e618"/>
</dbReference>
<reference evidence="2 3" key="1">
    <citation type="journal article" date="2018" name="MBio">
        <title>Genomic Analysis of Hospital Plumbing Reveals Diverse Reservoir of Bacterial Plasmids Conferring Carbapenem Resistance.</title>
        <authorList>
            <consortium name="NISC Comparative Sequencing Program"/>
            <person name="Weingarten R.A."/>
            <person name="Johnson R.C."/>
            <person name="Conlan S."/>
            <person name="Ramsburg A.M."/>
            <person name="Dekker J.P."/>
            <person name="Lau A.F."/>
            <person name="Khil P."/>
            <person name="Odom R.T."/>
            <person name="Deming C."/>
            <person name="Park M."/>
            <person name="Thomas P.J."/>
            <person name="Henderson D.K."/>
            <person name="Palmore T.N."/>
            <person name="Segre J.A."/>
            <person name="Frank K.M."/>
        </authorList>
    </citation>
    <scope>NUCLEOTIDE SEQUENCE [LARGE SCALE GENOMIC DNA]</scope>
    <source>
        <strain evidence="2 3">ECONIH4</strain>
        <plasmid evidence="3">peco-e618</plasmid>
    </source>
</reference>
<sequence length="78" mass="8639">MAVDLYAKDESAGGSITLIVSPFDAILWGHLIWAVLERQPRLQAKKNQPGSWFLIASDGESVWCYSVEVVGTFNRGKN</sequence>
<proteinExistence type="predicted"/>
<gene>
    <name evidence="2" type="ORF">C3F40_28425</name>
</gene>
<evidence type="ECO:0000256" key="1">
    <source>
        <dbReference type="SAM" id="Phobius"/>
    </source>
</evidence>
<dbReference type="RefSeq" id="WP_104457614.1">
    <property type="nucleotide sequence ID" value="NZ_CP026402.1"/>
</dbReference>
<evidence type="ECO:0000313" key="2">
    <source>
        <dbReference type="EMBL" id="AUY05550.1"/>
    </source>
</evidence>
<keyword evidence="1" id="KW-0812">Transmembrane</keyword>
<geneLocation type="plasmid" evidence="3">
    <name>peco-e618</name>
</geneLocation>
<dbReference type="AlphaFoldDB" id="A0A7U5TQ97"/>
<dbReference type="EMBL" id="CP026402">
    <property type="protein sequence ID" value="AUY05550.1"/>
    <property type="molecule type" value="Genomic_DNA"/>
</dbReference>
<keyword evidence="1" id="KW-0472">Membrane</keyword>
<keyword evidence="2" id="KW-0614">Plasmid</keyword>